<dbReference type="PANTHER" id="PTHR37162:SF1">
    <property type="entry name" value="BED-TYPE DOMAIN-CONTAINING PROTEIN"/>
    <property type="match status" value="1"/>
</dbReference>
<dbReference type="EMBL" id="JAOPHQ010000014">
    <property type="protein sequence ID" value="KAK0156305.1"/>
    <property type="molecule type" value="Genomic_DNA"/>
</dbReference>
<organism evidence="1 2">
    <name type="scientific">Merluccius polli</name>
    <name type="common">Benguela hake</name>
    <name type="synonym">Merluccius cadenati</name>
    <dbReference type="NCBI Taxonomy" id="89951"/>
    <lineage>
        <taxon>Eukaryota</taxon>
        <taxon>Metazoa</taxon>
        <taxon>Chordata</taxon>
        <taxon>Craniata</taxon>
        <taxon>Vertebrata</taxon>
        <taxon>Euteleostomi</taxon>
        <taxon>Actinopterygii</taxon>
        <taxon>Neopterygii</taxon>
        <taxon>Teleostei</taxon>
        <taxon>Neoteleostei</taxon>
        <taxon>Acanthomorphata</taxon>
        <taxon>Zeiogadaria</taxon>
        <taxon>Gadariae</taxon>
        <taxon>Gadiformes</taxon>
        <taxon>Gadoidei</taxon>
        <taxon>Merlucciidae</taxon>
        <taxon>Merluccius</taxon>
    </lineage>
</organism>
<reference evidence="1" key="1">
    <citation type="journal article" date="2023" name="Front. Mar. Sci.">
        <title>A new Merluccius polli reference genome to investigate the effects of global change in West African waters.</title>
        <authorList>
            <person name="Mateo J.L."/>
            <person name="Blanco-Fernandez C."/>
            <person name="Garcia-Vazquez E."/>
            <person name="Machado-Schiaffino G."/>
        </authorList>
    </citation>
    <scope>NUCLEOTIDE SEQUENCE</scope>
    <source>
        <strain evidence="1">C29</strain>
        <tissue evidence="1">Fin</tissue>
    </source>
</reference>
<name>A0AA47PBV9_MERPO</name>
<dbReference type="Proteomes" id="UP001174136">
    <property type="component" value="Unassembled WGS sequence"/>
</dbReference>
<evidence type="ECO:0008006" key="3">
    <source>
        <dbReference type="Google" id="ProtNLM"/>
    </source>
</evidence>
<dbReference type="AlphaFoldDB" id="A0AA47PBV9"/>
<dbReference type="InterPro" id="IPR012337">
    <property type="entry name" value="RNaseH-like_sf"/>
</dbReference>
<evidence type="ECO:0000313" key="2">
    <source>
        <dbReference type="Proteomes" id="UP001174136"/>
    </source>
</evidence>
<sequence>MGNPDCVERMKGWMGSRWVKVGSLLVGLGETPLVGLLGLGETPPVGLLGLGETPPVGLLGLGETPRVGQVVSFHEAALGFLTSAVDYALKKLPLKEPLIKHTQFVDVRQRTESGIEDVLYFVERFPHLLPYHGPEEHDKLGEEFLNYQTISITSLQDKTEMGSFWAEMATRTHKVTGAKEFERLAAVAKLVQVLPHSSADAERVFSLVGLNKTKTRNSLAMDGTLSSIMATKMAGLEPCFRWEPPTEVTKASKKATGQYNLAHRS</sequence>
<comment type="caution">
    <text evidence="1">The sequence shown here is derived from an EMBL/GenBank/DDBJ whole genome shotgun (WGS) entry which is preliminary data.</text>
</comment>
<keyword evidence="2" id="KW-1185">Reference proteome</keyword>
<dbReference type="SUPFAM" id="SSF53098">
    <property type="entry name" value="Ribonuclease H-like"/>
    <property type="match status" value="1"/>
</dbReference>
<evidence type="ECO:0000313" key="1">
    <source>
        <dbReference type="EMBL" id="KAK0156305.1"/>
    </source>
</evidence>
<protein>
    <recommendedName>
        <fullName evidence="3">HAT C-terminal dimerisation domain-containing protein</fullName>
    </recommendedName>
</protein>
<dbReference type="PANTHER" id="PTHR37162">
    <property type="entry name" value="HAT FAMILY DIMERISATION DOMAINCONTAINING PROTEIN-RELATED"/>
    <property type="match status" value="1"/>
</dbReference>
<gene>
    <name evidence="1" type="ORF">N1851_000389</name>
</gene>
<proteinExistence type="predicted"/>
<accession>A0AA47PBV9</accession>